<evidence type="ECO:0000313" key="3">
    <source>
        <dbReference type="Proteomes" id="UP000001940"/>
    </source>
</evidence>
<dbReference type="GeneID" id="172312"/>
<protein>
    <submittedName>
        <fullName evidence="2">RNA-binding protein 5</fullName>
    </submittedName>
</protein>
<dbReference type="SMR" id="Q8MNW1"/>
<sequence length="163" mass="19094">MLPFVFNADDDGKRVQNEEGNYDPTDHQRQMEDYYKQYEEQRVANSFHNTTGRPDLVAMQARLAETEQAIHRLNEEKKQPPPGFPIMTTPATQPEISIPRSGENKSSRSPSWAREARRSRSRSRDRRGGRSRSRSPSRRRTSRDRRDDRSSRRRRGPIINQLS</sequence>
<dbReference type="Proteomes" id="UP000001940">
    <property type="component" value="Chromosome I"/>
</dbReference>
<name>Q8MNW1_CAEEL</name>
<evidence type="ECO:0000256" key="1">
    <source>
        <dbReference type="SAM" id="MobiDB-lite"/>
    </source>
</evidence>
<dbReference type="OrthoDB" id="29221at2759"/>
<feature type="compositionally biased region" description="Basic residues" evidence="1">
    <location>
        <begin position="117"/>
        <end position="143"/>
    </location>
</feature>
<dbReference type="ExpressionAtlas" id="Q8MNW1">
    <property type="expression patterns" value="baseline and differential"/>
</dbReference>
<dbReference type="RefSeq" id="NP_001379814.1">
    <property type="nucleotide sequence ID" value="NM_001392416.1"/>
</dbReference>
<dbReference type="Bgee" id="WBGene00020346">
    <property type="expression patterns" value="Expressed in adult organism and 4 other cell types or tissues"/>
</dbReference>
<dbReference type="AGR" id="WB:WBGene00020346"/>
<dbReference type="EMBL" id="BX284601">
    <property type="protein sequence ID" value="CCD67606.1"/>
    <property type="molecule type" value="Genomic_DNA"/>
</dbReference>
<gene>
    <name evidence="2 4" type="primary">rbm-5</name>
    <name evidence="2" type="ORF">CELE_T08B2.5</name>
    <name evidence="4" type="ORF">T08B2.5</name>
</gene>
<evidence type="ECO:0000313" key="4">
    <source>
        <dbReference type="WormBase" id="T08B2.5d"/>
    </source>
</evidence>
<feature type="region of interest" description="Disordered" evidence="1">
    <location>
        <begin position="1"/>
        <end position="29"/>
    </location>
</feature>
<proteinExistence type="predicted"/>
<dbReference type="WormBase" id="T08B2.5d">
    <property type="protein sequence ID" value="CE13429"/>
    <property type="gene ID" value="WBGene00020346"/>
    <property type="gene designation" value="rbm-5"/>
</dbReference>
<dbReference type="UCSC" id="T08B2.5c">
    <property type="organism name" value="c. elegans"/>
</dbReference>
<organism evidence="2 3">
    <name type="scientific">Caenorhabditis elegans</name>
    <dbReference type="NCBI Taxonomy" id="6239"/>
    <lineage>
        <taxon>Eukaryota</taxon>
        <taxon>Metazoa</taxon>
        <taxon>Ecdysozoa</taxon>
        <taxon>Nematoda</taxon>
        <taxon>Chromadorea</taxon>
        <taxon>Rhabditida</taxon>
        <taxon>Rhabditina</taxon>
        <taxon>Rhabditomorpha</taxon>
        <taxon>Rhabditoidea</taxon>
        <taxon>Rhabditidae</taxon>
        <taxon>Peloderinae</taxon>
        <taxon>Caenorhabditis</taxon>
    </lineage>
</organism>
<feature type="compositionally biased region" description="Basic and acidic residues" evidence="1">
    <location>
        <begin position="64"/>
        <end position="79"/>
    </location>
</feature>
<dbReference type="PIR" id="T28753">
    <property type="entry name" value="T28753"/>
</dbReference>
<keyword evidence="3" id="KW-1185">Reference proteome</keyword>
<dbReference type="AlphaFoldDB" id="Q8MNW1"/>
<dbReference type="CTD" id="172312"/>
<feature type="region of interest" description="Disordered" evidence="1">
    <location>
        <begin position="62"/>
        <end position="163"/>
    </location>
</feature>
<reference evidence="2 3" key="1">
    <citation type="journal article" date="1998" name="Science">
        <title>Genome sequence of the nematode C. elegans: a platform for investigating biology.</title>
        <authorList>
            <consortium name="The C. elegans sequencing consortium"/>
            <person name="Sulson J.E."/>
            <person name="Waterston R."/>
        </authorList>
    </citation>
    <scope>NUCLEOTIDE SEQUENCE [LARGE SCALE GENOMIC DNA]</scope>
    <source>
        <strain evidence="2 3">Bristol N2</strain>
    </source>
</reference>
<accession>Q8MNW1</accession>
<evidence type="ECO:0000313" key="2">
    <source>
        <dbReference type="EMBL" id="CCD67606.1"/>
    </source>
</evidence>